<reference evidence="1" key="1">
    <citation type="submission" date="2018-05" db="EMBL/GenBank/DDBJ databases">
        <authorList>
            <person name="Lanie J.A."/>
            <person name="Ng W.-L."/>
            <person name="Kazmierczak K.M."/>
            <person name="Andrzejewski T.M."/>
            <person name="Davidsen T.M."/>
            <person name="Wayne K.J."/>
            <person name="Tettelin H."/>
            <person name="Glass J.I."/>
            <person name="Rusch D."/>
            <person name="Podicherti R."/>
            <person name="Tsui H.-C.T."/>
            <person name="Winkler M.E."/>
        </authorList>
    </citation>
    <scope>NUCLEOTIDE SEQUENCE</scope>
</reference>
<proteinExistence type="predicted"/>
<dbReference type="EMBL" id="UINC01182010">
    <property type="protein sequence ID" value="SVD91992.1"/>
    <property type="molecule type" value="Genomic_DNA"/>
</dbReference>
<dbReference type="AlphaFoldDB" id="A0A382Z927"/>
<protein>
    <submittedName>
        <fullName evidence="1">Uncharacterized protein</fullName>
    </submittedName>
</protein>
<evidence type="ECO:0000313" key="1">
    <source>
        <dbReference type="EMBL" id="SVD91992.1"/>
    </source>
</evidence>
<name>A0A382Z927_9ZZZZ</name>
<gene>
    <name evidence="1" type="ORF">METZ01_LOCUS444846</name>
</gene>
<feature type="non-terminal residue" evidence="1">
    <location>
        <position position="68"/>
    </location>
</feature>
<sequence>MDDGTVGKNFYDLLGPQEALLVGRTILKVSINYRIASQFHASVYQLLLNPIESHMRVRTCQKLLLSVI</sequence>
<accession>A0A382Z927</accession>
<organism evidence="1">
    <name type="scientific">marine metagenome</name>
    <dbReference type="NCBI Taxonomy" id="408172"/>
    <lineage>
        <taxon>unclassified sequences</taxon>
        <taxon>metagenomes</taxon>
        <taxon>ecological metagenomes</taxon>
    </lineage>
</organism>